<dbReference type="EMBL" id="JYJH01000027">
    <property type="protein sequence ID" value="KJK35786.1"/>
    <property type="molecule type" value="Genomic_DNA"/>
</dbReference>
<reference evidence="2" key="1">
    <citation type="submission" date="2015-02" db="EMBL/GenBank/DDBJ databases">
        <authorList>
            <person name="Ju K.-S."/>
            <person name="Doroghazi J.R."/>
            <person name="Metcalf W."/>
        </authorList>
    </citation>
    <scope>NUCLEOTIDE SEQUENCE [LARGE SCALE GENOMIC DNA]</scope>
    <source>
        <strain evidence="2">NRRL B-16380</strain>
    </source>
</reference>
<dbReference type="Proteomes" id="UP000034786">
    <property type="component" value="Unassembled WGS sequence"/>
</dbReference>
<proteinExistence type="predicted"/>
<gene>
    <name evidence="1" type="ORF">UK15_29840</name>
</gene>
<accession>A0A0M2GKT8</accession>
<keyword evidence="2" id="KW-1185">Reference proteome</keyword>
<evidence type="ECO:0000313" key="2">
    <source>
        <dbReference type="Proteomes" id="UP000034786"/>
    </source>
</evidence>
<organism evidence="1 2">
    <name type="scientific">Streptomyces variegatus</name>
    <dbReference type="NCBI Taxonomy" id="284040"/>
    <lineage>
        <taxon>Bacteria</taxon>
        <taxon>Bacillati</taxon>
        <taxon>Actinomycetota</taxon>
        <taxon>Actinomycetes</taxon>
        <taxon>Kitasatosporales</taxon>
        <taxon>Streptomycetaceae</taxon>
        <taxon>Streptomyces</taxon>
    </lineage>
</organism>
<evidence type="ECO:0000313" key="1">
    <source>
        <dbReference type="EMBL" id="KJK35786.1"/>
    </source>
</evidence>
<dbReference type="STRING" id="284040.UK15_29840"/>
<dbReference type="AlphaFoldDB" id="A0A0M2GKT8"/>
<sequence length="71" mass="7193">MEGTAGEVGVDVRTAPGFVARATEGLIRAAVAGLDAPLPAPRPTGVAAAASWAPYRPASPCRTKGGRAWTY</sequence>
<protein>
    <submittedName>
        <fullName evidence="1">Uncharacterized protein</fullName>
    </submittedName>
</protein>
<comment type="caution">
    <text evidence="1">The sequence shown here is derived from an EMBL/GenBank/DDBJ whole genome shotgun (WGS) entry which is preliminary data.</text>
</comment>
<name>A0A0M2GKT8_9ACTN</name>